<dbReference type="Pfam" id="PF01497">
    <property type="entry name" value="Peripla_BP_2"/>
    <property type="match status" value="1"/>
</dbReference>
<keyword evidence="2" id="KW-0813">Transport</keyword>
<dbReference type="Gene3D" id="3.40.50.1980">
    <property type="entry name" value="Nitrogenase molybdenum iron protein domain"/>
    <property type="match status" value="2"/>
</dbReference>
<organism evidence="6 7">
    <name type="scientific">Saliphagus infecundisoli</name>
    <dbReference type="NCBI Taxonomy" id="1849069"/>
    <lineage>
        <taxon>Archaea</taxon>
        <taxon>Methanobacteriati</taxon>
        <taxon>Methanobacteriota</taxon>
        <taxon>Stenosarchaea group</taxon>
        <taxon>Halobacteria</taxon>
        <taxon>Halobacteriales</taxon>
        <taxon>Natrialbaceae</taxon>
        <taxon>Saliphagus</taxon>
    </lineage>
</organism>
<evidence type="ECO:0000256" key="3">
    <source>
        <dbReference type="ARBA" id="ARBA00022729"/>
    </source>
</evidence>
<feature type="domain" description="Fe/B12 periplasmic-binding" evidence="5">
    <location>
        <begin position="227"/>
        <end position="406"/>
    </location>
</feature>
<dbReference type="PANTHER" id="PTHR30532">
    <property type="entry name" value="IRON III DICITRATE-BINDING PERIPLASMIC PROTEIN"/>
    <property type="match status" value="1"/>
</dbReference>
<protein>
    <submittedName>
        <fullName evidence="6">ABC transporter substrate-binding protein</fullName>
    </submittedName>
</protein>
<evidence type="ECO:0000256" key="4">
    <source>
        <dbReference type="SAM" id="MobiDB-lite"/>
    </source>
</evidence>
<keyword evidence="7" id="KW-1185">Reference proteome</keyword>
<feature type="region of interest" description="Disordered" evidence="4">
    <location>
        <begin position="22"/>
        <end position="122"/>
    </location>
</feature>
<evidence type="ECO:0000313" key="7">
    <source>
        <dbReference type="Proteomes" id="UP001595925"/>
    </source>
</evidence>
<dbReference type="InterPro" id="IPR002491">
    <property type="entry name" value="ABC_transptr_periplasmic_BD"/>
</dbReference>
<feature type="compositionally biased region" description="Gly residues" evidence="4">
    <location>
        <begin position="28"/>
        <end position="44"/>
    </location>
</feature>
<dbReference type="Proteomes" id="UP001595925">
    <property type="component" value="Unassembled WGS sequence"/>
</dbReference>
<comment type="caution">
    <text evidence="6">The sequence shown here is derived from an EMBL/GenBank/DDBJ whole genome shotgun (WGS) entry which is preliminary data.</text>
</comment>
<sequence>MGREPSRRDLLRTGVAAAGIGTIAGCLGDDGGNGNGNGNGNGDGGAEENDTESGDGDDETGTETEVESEANESGGADGENGTDDGNESGGNETGGDGNESEGDNETDGNESDDADGGSYSVTMEPVGTVEFDAVPETWAANNGSWADMGIALGQEPPEAVYLANRYHTQLYDEIPGVEVDKSGMTSLWEGELDPEEFLALGEDVDVFVMDPNFPVGRSDNWEDGDIEQIESAGTPFFGNSIFSRGYEWHDYEYLTLYEAFGKLAELFQEEERYEAFVELHEEFQTNLEDVVPGEEERPSVAIMWPQPAEAPEEFSPYLIDEGTSFKQWRDLGVEDAFATTDVEDFHAGRSAIDYELLLEIDPDVLLIRGNEAKTAEEFEETVLAYMEGHNVASDLTAVENGDVYRGGPLYQGPITNLVLTERAASQVYGVDGELFDRGRVADIVNGDL</sequence>
<dbReference type="EMBL" id="JBHSJG010000072">
    <property type="protein sequence ID" value="MFC4990366.1"/>
    <property type="molecule type" value="Genomic_DNA"/>
</dbReference>
<feature type="compositionally biased region" description="Acidic residues" evidence="4">
    <location>
        <begin position="45"/>
        <end position="70"/>
    </location>
</feature>
<dbReference type="PROSITE" id="PS51257">
    <property type="entry name" value="PROKAR_LIPOPROTEIN"/>
    <property type="match status" value="1"/>
</dbReference>
<feature type="compositionally biased region" description="Acidic residues" evidence="4">
    <location>
        <begin position="98"/>
        <end position="115"/>
    </location>
</feature>
<accession>A0ABD5QKL7</accession>
<dbReference type="PANTHER" id="PTHR30532:SF1">
    <property type="entry name" value="IRON(3+)-HYDROXAMATE-BINDING PROTEIN FHUD"/>
    <property type="match status" value="1"/>
</dbReference>
<evidence type="ECO:0000256" key="1">
    <source>
        <dbReference type="ARBA" id="ARBA00004196"/>
    </source>
</evidence>
<name>A0ABD5QKL7_9EURY</name>
<reference evidence="6 7" key="1">
    <citation type="journal article" date="2019" name="Int. J. Syst. Evol. Microbiol.">
        <title>The Global Catalogue of Microorganisms (GCM) 10K type strain sequencing project: providing services to taxonomists for standard genome sequencing and annotation.</title>
        <authorList>
            <consortium name="The Broad Institute Genomics Platform"/>
            <consortium name="The Broad Institute Genome Sequencing Center for Infectious Disease"/>
            <person name="Wu L."/>
            <person name="Ma J."/>
        </authorList>
    </citation>
    <scope>NUCLEOTIDE SEQUENCE [LARGE SCALE GENOMIC DNA]</scope>
    <source>
        <strain evidence="6 7">CGMCC 1.15824</strain>
    </source>
</reference>
<feature type="compositionally biased region" description="Gly residues" evidence="4">
    <location>
        <begin position="87"/>
        <end position="97"/>
    </location>
</feature>
<evidence type="ECO:0000256" key="2">
    <source>
        <dbReference type="ARBA" id="ARBA00022448"/>
    </source>
</evidence>
<keyword evidence="3" id="KW-0732">Signal</keyword>
<dbReference type="SUPFAM" id="SSF53807">
    <property type="entry name" value="Helical backbone' metal receptor"/>
    <property type="match status" value="1"/>
</dbReference>
<dbReference type="InterPro" id="IPR051313">
    <property type="entry name" value="Bact_iron-sidero_bind"/>
</dbReference>
<evidence type="ECO:0000259" key="5">
    <source>
        <dbReference type="Pfam" id="PF01497"/>
    </source>
</evidence>
<evidence type="ECO:0000313" key="6">
    <source>
        <dbReference type="EMBL" id="MFC4990366.1"/>
    </source>
</evidence>
<gene>
    <name evidence="6" type="ORF">ACFPFO_21960</name>
</gene>
<dbReference type="RefSeq" id="WP_224828683.1">
    <property type="nucleotide sequence ID" value="NZ_JAIVEF010000009.1"/>
</dbReference>
<proteinExistence type="predicted"/>
<comment type="subcellular location">
    <subcellularLocation>
        <location evidence="1">Cell envelope</location>
    </subcellularLocation>
</comment>
<dbReference type="AlphaFoldDB" id="A0ABD5QKL7"/>